<dbReference type="AlphaFoldDB" id="A0AA95F0R0"/>
<organism evidence="1 2">
    <name type="scientific">Candidatus Cohnella colombiensis</name>
    <dbReference type="NCBI Taxonomy" id="3121368"/>
    <lineage>
        <taxon>Bacteria</taxon>
        <taxon>Bacillati</taxon>
        <taxon>Bacillota</taxon>
        <taxon>Bacilli</taxon>
        <taxon>Bacillales</taxon>
        <taxon>Paenibacillaceae</taxon>
        <taxon>Cohnella</taxon>
    </lineage>
</organism>
<evidence type="ECO:0000313" key="2">
    <source>
        <dbReference type="Proteomes" id="UP001178662"/>
    </source>
</evidence>
<dbReference type="EMBL" id="CP119317">
    <property type="protein sequence ID" value="WEK55572.1"/>
    <property type="molecule type" value="Genomic_DNA"/>
</dbReference>
<proteinExistence type="predicted"/>
<dbReference type="Proteomes" id="UP001178662">
    <property type="component" value="Chromosome"/>
</dbReference>
<gene>
    <name evidence="1" type="ORF">P0Y55_05850</name>
</gene>
<keyword evidence="2" id="KW-1185">Reference proteome</keyword>
<name>A0AA95F0R0_9BACL</name>
<protein>
    <submittedName>
        <fullName evidence="1">Spore gernimation protein GerPD</fullName>
    </submittedName>
</protein>
<evidence type="ECO:0000313" key="1">
    <source>
        <dbReference type="EMBL" id="WEK55572.1"/>
    </source>
</evidence>
<accession>A0AA95F0R0</accession>
<reference evidence="1" key="1">
    <citation type="submission" date="2023-03" db="EMBL/GenBank/DDBJ databases">
        <title>Andean soil-derived lignocellulolytic bacterial consortium as a source of novel taxa and putative plastic-active enzymes.</title>
        <authorList>
            <person name="Diaz-Garcia L."/>
            <person name="Chuvochina M."/>
            <person name="Feuerriegel G."/>
            <person name="Bunk B."/>
            <person name="Sproer C."/>
            <person name="Streit W.R."/>
            <person name="Rodriguez L.M."/>
            <person name="Overmann J."/>
            <person name="Jimenez D.J."/>
        </authorList>
    </citation>
    <scope>NUCLEOTIDE SEQUENCE</scope>
    <source>
        <strain evidence="1">MAG 2441</strain>
    </source>
</reference>
<sequence>MVQPLILNVTNGAFCVGSIRIGGVAASSSILLGDTDSIRLYSFFDTPPESVIVSPTVPLPPPMEGDLE</sequence>